<accession>A0AAV1XQL9</accession>
<dbReference type="Proteomes" id="UP001497480">
    <property type="component" value="Unassembled WGS sequence"/>
</dbReference>
<protein>
    <submittedName>
        <fullName evidence="1">Uncharacterized protein</fullName>
    </submittedName>
</protein>
<evidence type="ECO:0000313" key="1">
    <source>
        <dbReference type="EMBL" id="CAL0323319.1"/>
    </source>
</evidence>
<gene>
    <name evidence="1" type="ORF">LLUT_LOCUS24379</name>
</gene>
<dbReference type="EMBL" id="CAXHTB010000017">
    <property type="protein sequence ID" value="CAL0323319.1"/>
    <property type="molecule type" value="Genomic_DNA"/>
</dbReference>
<sequence>MALGGIGAMVEIRTEATIDFALNAVATLSVTSCGSQFPTPIASGVGSYLLDKSLPLVQAMGEDWKMDTLSHWKKIGNYNGKLNKLKLS</sequence>
<dbReference type="AlphaFoldDB" id="A0AAV1XQL9"/>
<evidence type="ECO:0000313" key="2">
    <source>
        <dbReference type="Proteomes" id="UP001497480"/>
    </source>
</evidence>
<name>A0AAV1XQL9_LUPLU</name>
<organism evidence="1 2">
    <name type="scientific">Lupinus luteus</name>
    <name type="common">European yellow lupine</name>
    <dbReference type="NCBI Taxonomy" id="3873"/>
    <lineage>
        <taxon>Eukaryota</taxon>
        <taxon>Viridiplantae</taxon>
        <taxon>Streptophyta</taxon>
        <taxon>Embryophyta</taxon>
        <taxon>Tracheophyta</taxon>
        <taxon>Spermatophyta</taxon>
        <taxon>Magnoliopsida</taxon>
        <taxon>eudicotyledons</taxon>
        <taxon>Gunneridae</taxon>
        <taxon>Pentapetalae</taxon>
        <taxon>rosids</taxon>
        <taxon>fabids</taxon>
        <taxon>Fabales</taxon>
        <taxon>Fabaceae</taxon>
        <taxon>Papilionoideae</taxon>
        <taxon>50 kb inversion clade</taxon>
        <taxon>genistoids sensu lato</taxon>
        <taxon>core genistoids</taxon>
        <taxon>Genisteae</taxon>
        <taxon>Lupinus</taxon>
    </lineage>
</organism>
<proteinExistence type="predicted"/>
<keyword evidence="2" id="KW-1185">Reference proteome</keyword>
<comment type="caution">
    <text evidence="1">The sequence shown here is derived from an EMBL/GenBank/DDBJ whole genome shotgun (WGS) entry which is preliminary data.</text>
</comment>
<reference evidence="1 2" key="1">
    <citation type="submission" date="2024-03" db="EMBL/GenBank/DDBJ databases">
        <authorList>
            <person name="Martinez-Hernandez J."/>
        </authorList>
    </citation>
    <scope>NUCLEOTIDE SEQUENCE [LARGE SCALE GENOMIC DNA]</scope>
</reference>